<feature type="domain" description="EF-hand" evidence="3">
    <location>
        <begin position="42"/>
        <end position="65"/>
    </location>
</feature>
<evidence type="ECO:0000259" key="3">
    <source>
        <dbReference type="PROSITE" id="PS50222"/>
    </source>
</evidence>
<accession>A0A842IBT8</accession>
<dbReference type="Proteomes" id="UP000555411">
    <property type="component" value="Unassembled WGS sequence"/>
</dbReference>
<name>A0A842IBT8_9RHOB</name>
<dbReference type="EMBL" id="JACLQD010000005">
    <property type="protein sequence ID" value="MBC2837091.1"/>
    <property type="molecule type" value="Genomic_DNA"/>
</dbReference>
<evidence type="ECO:0000313" key="4">
    <source>
        <dbReference type="EMBL" id="MBC2837091.1"/>
    </source>
</evidence>
<dbReference type="InterPro" id="IPR018247">
    <property type="entry name" value="EF_Hand_1_Ca_BS"/>
</dbReference>
<reference evidence="4 5" key="1">
    <citation type="journal article" date="2017" name="Int. J. Syst. Evol. Microbiol.">
        <title>Gemmobacter straminiformis sp. nov., isolated from an artificial fountain.</title>
        <authorList>
            <person name="Kang J.Y."/>
            <person name="Kim M.J."/>
            <person name="Chun J."/>
            <person name="Son K.P."/>
            <person name="Jahng K.Y."/>
        </authorList>
    </citation>
    <scope>NUCLEOTIDE SEQUENCE [LARGE SCALE GENOMIC DNA]</scope>
    <source>
        <strain evidence="4 5">CAM-8</strain>
    </source>
</reference>
<proteinExistence type="predicted"/>
<comment type="caution">
    <text evidence="4">The sequence shown here is derived from an EMBL/GenBank/DDBJ whole genome shotgun (WGS) entry which is preliminary data.</text>
</comment>
<dbReference type="PANTHER" id="PTHR10827:SF98">
    <property type="entry name" value="45 KDA CALCIUM-BINDING PROTEIN"/>
    <property type="match status" value="1"/>
</dbReference>
<dbReference type="GO" id="GO:0005509">
    <property type="term" value="F:calcium ion binding"/>
    <property type="evidence" value="ECO:0007669"/>
    <property type="project" value="InterPro"/>
</dbReference>
<dbReference type="InterPro" id="IPR011992">
    <property type="entry name" value="EF-hand-dom_pair"/>
</dbReference>
<dbReference type="PROSITE" id="PS00018">
    <property type="entry name" value="EF_HAND_1"/>
    <property type="match status" value="3"/>
</dbReference>
<evidence type="ECO:0000313" key="5">
    <source>
        <dbReference type="Proteomes" id="UP000555411"/>
    </source>
</evidence>
<evidence type="ECO:0000256" key="2">
    <source>
        <dbReference type="ARBA" id="ARBA00022737"/>
    </source>
</evidence>
<dbReference type="Gene3D" id="1.10.238.10">
    <property type="entry name" value="EF-hand"/>
    <property type="match status" value="2"/>
</dbReference>
<keyword evidence="1" id="KW-0479">Metal-binding</keyword>
<sequence length="167" mass="17594">MGGGEGMGPMAQFDFAAIDADKDGKITQAEMTAWRASQVIGVDADKDGKLSADELKAMHMARMEERAANMATQMIERLDVDGDGLLGVEEMAARPGPAMMFDRIDADGDGAVTQEEVDAARAAMAEMRGQGMGEGRGMGEGMGRGMGAGHGMGEGHGRMRGWFFGNE</sequence>
<keyword evidence="2" id="KW-0677">Repeat</keyword>
<feature type="domain" description="EF-hand" evidence="3">
    <location>
        <begin position="100"/>
        <end position="127"/>
    </location>
</feature>
<keyword evidence="5" id="KW-1185">Reference proteome</keyword>
<dbReference type="PROSITE" id="PS50222">
    <property type="entry name" value="EF_HAND_2"/>
    <property type="match status" value="2"/>
</dbReference>
<dbReference type="AlphaFoldDB" id="A0A842IBT8"/>
<dbReference type="Pfam" id="PF13202">
    <property type="entry name" value="EF-hand_5"/>
    <property type="match status" value="2"/>
</dbReference>
<dbReference type="SUPFAM" id="SSF47473">
    <property type="entry name" value="EF-hand"/>
    <property type="match status" value="1"/>
</dbReference>
<dbReference type="PANTHER" id="PTHR10827">
    <property type="entry name" value="RETICULOCALBIN"/>
    <property type="match status" value="1"/>
</dbReference>
<protein>
    <submittedName>
        <fullName evidence="4">EF-hand domain-containing protein</fullName>
    </submittedName>
</protein>
<dbReference type="Pfam" id="PF13499">
    <property type="entry name" value="EF-hand_7"/>
    <property type="match status" value="1"/>
</dbReference>
<organism evidence="4 5">
    <name type="scientific">Paragemmobacter straminiformis</name>
    <dbReference type="NCBI Taxonomy" id="2045119"/>
    <lineage>
        <taxon>Bacteria</taxon>
        <taxon>Pseudomonadati</taxon>
        <taxon>Pseudomonadota</taxon>
        <taxon>Alphaproteobacteria</taxon>
        <taxon>Rhodobacterales</taxon>
        <taxon>Paracoccaceae</taxon>
        <taxon>Paragemmobacter</taxon>
    </lineage>
</organism>
<dbReference type="InterPro" id="IPR002048">
    <property type="entry name" value="EF_hand_dom"/>
</dbReference>
<evidence type="ECO:0000256" key="1">
    <source>
        <dbReference type="ARBA" id="ARBA00022723"/>
    </source>
</evidence>
<gene>
    <name evidence="4" type="ORF">H7F16_16360</name>
</gene>